<evidence type="ECO:0000256" key="3">
    <source>
        <dbReference type="ARBA" id="ARBA00022801"/>
    </source>
</evidence>
<evidence type="ECO:0000313" key="7">
    <source>
        <dbReference type="Proteomes" id="UP001210925"/>
    </source>
</evidence>
<organism evidence="6 7">
    <name type="scientific">Boothiomyces macroporosus</name>
    <dbReference type="NCBI Taxonomy" id="261099"/>
    <lineage>
        <taxon>Eukaryota</taxon>
        <taxon>Fungi</taxon>
        <taxon>Fungi incertae sedis</taxon>
        <taxon>Chytridiomycota</taxon>
        <taxon>Chytridiomycota incertae sedis</taxon>
        <taxon>Chytridiomycetes</taxon>
        <taxon>Rhizophydiales</taxon>
        <taxon>Terramycetaceae</taxon>
        <taxon>Boothiomyces</taxon>
    </lineage>
</organism>
<dbReference type="InterPro" id="IPR003653">
    <property type="entry name" value="Peptidase_C48_C"/>
</dbReference>
<keyword evidence="3" id="KW-0378">Hydrolase</keyword>
<dbReference type="Pfam" id="PF02902">
    <property type="entry name" value="Peptidase_C48"/>
    <property type="match status" value="1"/>
</dbReference>
<reference evidence="6" key="1">
    <citation type="submission" date="2020-05" db="EMBL/GenBank/DDBJ databases">
        <title>Phylogenomic resolution of chytrid fungi.</title>
        <authorList>
            <person name="Stajich J.E."/>
            <person name="Amses K."/>
            <person name="Simmons R."/>
            <person name="Seto K."/>
            <person name="Myers J."/>
            <person name="Bonds A."/>
            <person name="Quandt C.A."/>
            <person name="Barry K."/>
            <person name="Liu P."/>
            <person name="Grigoriev I."/>
            <person name="Longcore J.E."/>
            <person name="James T.Y."/>
        </authorList>
    </citation>
    <scope>NUCLEOTIDE SEQUENCE</scope>
    <source>
        <strain evidence="6">PLAUS21</strain>
    </source>
</reference>
<dbReference type="Proteomes" id="UP001210925">
    <property type="component" value="Unassembled WGS sequence"/>
</dbReference>
<comment type="caution">
    <text evidence="6">The sequence shown here is derived from an EMBL/GenBank/DDBJ whole genome shotgun (WGS) entry which is preliminary data.</text>
</comment>
<protein>
    <recommendedName>
        <fullName evidence="5">Ubiquitin-like protease family profile domain-containing protein</fullName>
    </recommendedName>
</protein>
<dbReference type="Gene3D" id="3.40.395.10">
    <property type="entry name" value="Adenoviral Proteinase, Chain A"/>
    <property type="match status" value="1"/>
</dbReference>
<dbReference type="PANTHER" id="PTHR46468">
    <property type="entry name" value="SENTRIN-SPECIFIC PROTEASE 8"/>
    <property type="match status" value="1"/>
</dbReference>
<keyword evidence="2" id="KW-0645">Protease</keyword>
<evidence type="ECO:0000313" key="6">
    <source>
        <dbReference type="EMBL" id="KAJ3255687.1"/>
    </source>
</evidence>
<evidence type="ECO:0000259" key="5">
    <source>
        <dbReference type="PROSITE" id="PS50600"/>
    </source>
</evidence>
<feature type="domain" description="Ubiquitin-like protease family profile" evidence="5">
    <location>
        <begin position="13"/>
        <end position="159"/>
    </location>
</feature>
<comment type="similarity">
    <text evidence="1">Belongs to the peptidase C48 family.</text>
</comment>
<dbReference type="GO" id="GO:0000338">
    <property type="term" value="P:protein deneddylation"/>
    <property type="evidence" value="ECO:0007669"/>
    <property type="project" value="TreeGrafter"/>
</dbReference>
<keyword evidence="7" id="KW-1185">Reference proteome</keyword>
<proteinExistence type="inferred from homology"/>
<dbReference type="SUPFAM" id="SSF54001">
    <property type="entry name" value="Cysteine proteinases"/>
    <property type="match status" value="1"/>
</dbReference>
<dbReference type="PROSITE" id="PS50600">
    <property type="entry name" value="ULP_PROTEASE"/>
    <property type="match status" value="1"/>
</dbReference>
<dbReference type="EMBL" id="JADGKB010000062">
    <property type="protein sequence ID" value="KAJ3255687.1"/>
    <property type="molecule type" value="Genomic_DNA"/>
</dbReference>
<evidence type="ECO:0000256" key="1">
    <source>
        <dbReference type="ARBA" id="ARBA00005234"/>
    </source>
</evidence>
<name>A0AAD5UI49_9FUNG</name>
<evidence type="ECO:0000256" key="4">
    <source>
        <dbReference type="ARBA" id="ARBA00022807"/>
    </source>
</evidence>
<gene>
    <name evidence="6" type="ORF">HK103_006129</name>
</gene>
<dbReference type="InterPro" id="IPR044613">
    <property type="entry name" value="Nep1/2-like"/>
</dbReference>
<dbReference type="GO" id="GO:0019784">
    <property type="term" value="F:deNEDDylase activity"/>
    <property type="evidence" value="ECO:0007669"/>
    <property type="project" value="InterPro"/>
</dbReference>
<evidence type="ECO:0000256" key="2">
    <source>
        <dbReference type="ARBA" id="ARBA00022670"/>
    </source>
</evidence>
<dbReference type="GO" id="GO:0006508">
    <property type="term" value="P:proteolysis"/>
    <property type="evidence" value="ECO:0007669"/>
    <property type="project" value="UniProtKB-KW"/>
</dbReference>
<accession>A0AAD5UI49</accession>
<dbReference type="PANTHER" id="PTHR46468:SF1">
    <property type="entry name" value="SENTRIN-SPECIFIC PROTEASE 8"/>
    <property type="match status" value="1"/>
</dbReference>
<keyword evidence="4" id="KW-0788">Thiol protease</keyword>
<dbReference type="InterPro" id="IPR038765">
    <property type="entry name" value="Papain-like_cys_pep_sf"/>
</dbReference>
<sequence>MAKRECILAYGDVQIYNEDLETLEPCQWLNDTVIEFVYEYTEKEEECDFIDLVRPAIVYLIANTDCDIKYTKDYVFLPLNDSDGDGGSHWSLLVYSRMENTFMHYDSMNNRNDYVAERAIINLQKNLVCKNPKLKHVNTPQQGNGYDCGVFVLYITHLLADRLREDQEYGGRPDPTLWEIEGSFDQRDIDECRKELFVMISDMAAKYQIK</sequence>
<dbReference type="GO" id="GO:0008234">
    <property type="term" value="F:cysteine-type peptidase activity"/>
    <property type="evidence" value="ECO:0007669"/>
    <property type="project" value="UniProtKB-KW"/>
</dbReference>
<dbReference type="AlphaFoldDB" id="A0AAD5UI49"/>